<dbReference type="EMBL" id="JAGFNK010000295">
    <property type="protein sequence ID" value="KAI9453640.1"/>
    <property type="molecule type" value="Genomic_DNA"/>
</dbReference>
<evidence type="ECO:0000313" key="2">
    <source>
        <dbReference type="Proteomes" id="UP001207468"/>
    </source>
</evidence>
<protein>
    <submittedName>
        <fullName evidence="1">Uncharacterized protein</fullName>
    </submittedName>
</protein>
<proteinExistence type="predicted"/>
<evidence type="ECO:0000313" key="1">
    <source>
        <dbReference type="EMBL" id="KAI9453640.1"/>
    </source>
</evidence>
<comment type="caution">
    <text evidence="1">The sequence shown here is derived from an EMBL/GenBank/DDBJ whole genome shotgun (WGS) entry which is preliminary data.</text>
</comment>
<gene>
    <name evidence="1" type="ORF">F5148DRAFT_1151907</name>
</gene>
<name>A0ACC0TZB6_9AGAM</name>
<keyword evidence="2" id="KW-1185">Reference proteome</keyword>
<sequence length="125" mass="13498">MGMRQHEGWHGDVLLVSAVSLVPGSVEAVSAPTEVTKTMVGVETKMVAWMSSGNSWAGWTKVMATRGDDKEAETVATGTETARWHVWPTEWPTELKRLDGVTDAGLMVDGAEGRMDKAEGLRLGQ</sequence>
<accession>A0ACC0TZB6</accession>
<organism evidence="1 2">
    <name type="scientific">Russula earlei</name>
    <dbReference type="NCBI Taxonomy" id="71964"/>
    <lineage>
        <taxon>Eukaryota</taxon>
        <taxon>Fungi</taxon>
        <taxon>Dikarya</taxon>
        <taxon>Basidiomycota</taxon>
        <taxon>Agaricomycotina</taxon>
        <taxon>Agaricomycetes</taxon>
        <taxon>Russulales</taxon>
        <taxon>Russulaceae</taxon>
        <taxon>Russula</taxon>
    </lineage>
</organism>
<dbReference type="Proteomes" id="UP001207468">
    <property type="component" value="Unassembled WGS sequence"/>
</dbReference>
<reference evidence="1" key="1">
    <citation type="submission" date="2021-03" db="EMBL/GenBank/DDBJ databases">
        <title>Evolutionary priming and transition to the ectomycorrhizal habit in an iconic lineage of mushroom-forming fungi: is preadaptation a requirement?</title>
        <authorList>
            <consortium name="DOE Joint Genome Institute"/>
            <person name="Looney B.P."/>
            <person name="Miyauchi S."/>
            <person name="Morin E."/>
            <person name="Drula E."/>
            <person name="Courty P.E."/>
            <person name="Chicoki N."/>
            <person name="Fauchery L."/>
            <person name="Kohler A."/>
            <person name="Kuo A."/>
            <person name="LaButti K."/>
            <person name="Pangilinan J."/>
            <person name="Lipzen A."/>
            <person name="Riley R."/>
            <person name="Andreopoulos W."/>
            <person name="He G."/>
            <person name="Johnson J."/>
            <person name="Barry K.W."/>
            <person name="Grigoriev I.V."/>
            <person name="Nagy L."/>
            <person name="Hibbett D."/>
            <person name="Henrissat B."/>
            <person name="Matheny P.B."/>
            <person name="Labbe J."/>
            <person name="Martin A.F."/>
        </authorList>
    </citation>
    <scope>NUCLEOTIDE SEQUENCE</scope>
    <source>
        <strain evidence="1">BPL698</strain>
    </source>
</reference>